<reference evidence="6 7" key="1">
    <citation type="submission" date="2013-06" db="EMBL/GenBank/DDBJ databases">
        <title>The Genome Sequence of Acinetobacter rudis CIP 110305.</title>
        <authorList>
            <consortium name="The Broad Institute Genome Sequencing Platform"/>
            <consortium name="The Broad Institute Genome Sequencing Center for Infectious Disease"/>
            <person name="Cerqueira G."/>
            <person name="Feldgarden M."/>
            <person name="Courvalin P."/>
            <person name="Perichon B."/>
            <person name="Grillot-Courvalin C."/>
            <person name="Clermont D."/>
            <person name="Rocha E."/>
            <person name="Yoon E.-J."/>
            <person name="Nemec A."/>
            <person name="Young S.K."/>
            <person name="Zeng Q."/>
            <person name="Gargeya S."/>
            <person name="Fitzgerald M."/>
            <person name="Abouelleil A."/>
            <person name="Alvarado L."/>
            <person name="Berlin A.M."/>
            <person name="Chapman S.B."/>
            <person name="Dewar J."/>
            <person name="Goldberg J."/>
            <person name="Griggs A."/>
            <person name="Gujja S."/>
            <person name="Hansen M."/>
            <person name="Howarth C."/>
            <person name="Imamovic A."/>
            <person name="Larimer J."/>
            <person name="McCowan C."/>
            <person name="Murphy C."/>
            <person name="Pearson M."/>
            <person name="Priest M."/>
            <person name="Roberts A."/>
            <person name="Saif S."/>
            <person name="Shea T."/>
            <person name="Sykes S."/>
            <person name="Wortman J."/>
            <person name="Nusbaum C."/>
            <person name="Birren B."/>
        </authorList>
    </citation>
    <scope>NUCLEOTIDE SEQUENCE [LARGE SCALE GENOMIC DNA]</scope>
    <source>
        <strain evidence="6 7">CIP 110305</strain>
    </source>
</reference>
<protein>
    <recommendedName>
        <fullName evidence="5">HTH araC/xylS-type domain-containing protein</fullName>
    </recommendedName>
</protein>
<comment type="caution">
    <text evidence="6">The sequence shown here is derived from an EMBL/GenBank/DDBJ whole genome shotgun (WGS) entry which is preliminary data.</text>
</comment>
<dbReference type="OrthoDB" id="9804543at2"/>
<evidence type="ECO:0000256" key="4">
    <source>
        <dbReference type="ARBA" id="ARBA00023163"/>
    </source>
</evidence>
<evidence type="ECO:0000256" key="1">
    <source>
        <dbReference type="ARBA" id="ARBA00023015"/>
    </source>
</evidence>
<dbReference type="STRING" id="632955.GCA_000829675_02295"/>
<keyword evidence="7" id="KW-1185">Reference proteome</keyword>
<dbReference type="eggNOG" id="COG2169">
    <property type="taxonomic scope" value="Bacteria"/>
</dbReference>
<dbReference type="Pfam" id="PF12833">
    <property type="entry name" value="HTH_18"/>
    <property type="match status" value="1"/>
</dbReference>
<evidence type="ECO:0000256" key="3">
    <source>
        <dbReference type="ARBA" id="ARBA00023159"/>
    </source>
</evidence>
<organism evidence="6 7">
    <name type="scientific">Acinetobacter rudis CIP 110305</name>
    <dbReference type="NCBI Taxonomy" id="421052"/>
    <lineage>
        <taxon>Bacteria</taxon>
        <taxon>Pseudomonadati</taxon>
        <taxon>Pseudomonadota</taxon>
        <taxon>Gammaproteobacteria</taxon>
        <taxon>Moraxellales</taxon>
        <taxon>Moraxellaceae</taxon>
        <taxon>Acinetobacter</taxon>
    </lineage>
</organism>
<gene>
    <name evidence="6" type="ORF">F945_00466</name>
</gene>
<dbReference type="InterPro" id="IPR011051">
    <property type="entry name" value="RmlC_Cupin_sf"/>
</dbReference>
<dbReference type="PRINTS" id="PR00032">
    <property type="entry name" value="HTHARAC"/>
</dbReference>
<dbReference type="InterPro" id="IPR018060">
    <property type="entry name" value="HTH_AraC"/>
</dbReference>
<dbReference type="GO" id="GO:0043565">
    <property type="term" value="F:sequence-specific DNA binding"/>
    <property type="evidence" value="ECO:0007669"/>
    <property type="project" value="InterPro"/>
</dbReference>
<keyword evidence="4" id="KW-0804">Transcription</keyword>
<dbReference type="RefSeq" id="WP_016654907.1">
    <property type="nucleotide sequence ID" value="NZ_KE340348.1"/>
</dbReference>
<proteinExistence type="predicted"/>
<keyword evidence="2" id="KW-0238">DNA-binding</keyword>
<dbReference type="PROSITE" id="PS01124">
    <property type="entry name" value="HTH_ARAC_FAMILY_2"/>
    <property type="match status" value="1"/>
</dbReference>
<feature type="domain" description="HTH araC/xylS-type" evidence="5">
    <location>
        <begin position="156"/>
        <end position="253"/>
    </location>
</feature>
<evidence type="ECO:0000313" key="6">
    <source>
        <dbReference type="EMBL" id="EPF80723.1"/>
    </source>
</evidence>
<dbReference type="SUPFAM" id="SSF51182">
    <property type="entry name" value="RmlC-like cupins"/>
    <property type="match status" value="1"/>
</dbReference>
<keyword evidence="1" id="KW-0805">Transcription regulation</keyword>
<evidence type="ECO:0000256" key="2">
    <source>
        <dbReference type="ARBA" id="ARBA00023125"/>
    </source>
</evidence>
<evidence type="ECO:0000313" key="7">
    <source>
        <dbReference type="Proteomes" id="UP000014568"/>
    </source>
</evidence>
<dbReference type="InterPro" id="IPR014710">
    <property type="entry name" value="RmlC-like_jellyroll"/>
</dbReference>
<dbReference type="Gene3D" id="1.10.10.60">
    <property type="entry name" value="Homeodomain-like"/>
    <property type="match status" value="1"/>
</dbReference>
<dbReference type="CDD" id="cd06124">
    <property type="entry name" value="cupin_NimR-like_N"/>
    <property type="match status" value="1"/>
</dbReference>
<accession>S3NQQ9</accession>
<dbReference type="EMBL" id="ATGI01000003">
    <property type="protein sequence ID" value="EPF80723.1"/>
    <property type="molecule type" value="Genomic_DNA"/>
</dbReference>
<dbReference type="PANTHER" id="PTHR11019">
    <property type="entry name" value="HTH-TYPE TRANSCRIPTIONAL REGULATOR NIMR"/>
    <property type="match status" value="1"/>
</dbReference>
<dbReference type="HOGENOM" id="CLU_000445_87_4_6"/>
<keyword evidence="3" id="KW-0010">Activator</keyword>
<dbReference type="Proteomes" id="UP000014568">
    <property type="component" value="Unassembled WGS sequence"/>
</dbReference>
<dbReference type="PANTHER" id="PTHR11019:SF159">
    <property type="entry name" value="TRANSCRIPTIONAL REGULATOR-RELATED"/>
    <property type="match status" value="1"/>
</dbReference>
<dbReference type="InterPro" id="IPR020449">
    <property type="entry name" value="Tscrpt_reg_AraC-type_HTH"/>
</dbReference>
<dbReference type="AlphaFoldDB" id="S3NQQ9"/>
<dbReference type="GO" id="GO:0003700">
    <property type="term" value="F:DNA-binding transcription factor activity"/>
    <property type="evidence" value="ECO:0007669"/>
    <property type="project" value="InterPro"/>
</dbReference>
<dbReference type="InterPro" id="IPR009057">
    <property type="entry name" value="Homeodomain-like_sf"/>
</dbReference>
<name>S3NQQ9_9GAMM</name>
<dbReference type="SMART" id="SM00342">
    <property type="entry name" value="HTH_ARAC"/>
    <property type="match status" value="1"/>
</dbReference>
<sequence length="262" mass="29610">MATLLTHGYDDYEVFAFAQCYTHGHTETWHQHPYIQLIHTLTGVIRVETTEGTWICPPGRGLWIPAGKKHALHVSGQGNIRGVWIKANARKNLATHCSVVNISALLRELICAALNIDEPIQTNSRNERLLQLILDEVTLLPSLAFHLPEARSPALIQLCQKIRDNLAFDWTLHHAAATAAMSSKTLSRHFQKELNMNFAQWIRQAKLLQAMTELSQNKPILHIALDLGYDSPSAFSAMFKRETAMTPSEYMAQFSQPLDHKR</sequence>
<dbReference type="Pfam" id="PF02311">
    <property type="entry name" value="AraC_binding"/>
    <property type="match status" value="1"/>
</dbReference>
<dbReference type="SUPFAM" id="SSF46689">
    <property type="entry name" value="Homeodomain-like"/>
    <property type="match status" value="1"/>
</dbReference>
<dbReference type="Gene3D" id="2.60.120.10">
    <property type="entry name" value="Jelly Rolls"/>
    <property type="match status" value="1"/>
</dbReference>
<dbReference type="InterPro" id="IPR003313">
    <property type="entry name" value="AraC-bd"/>
</dbReference>
<evidence type="ECO:0000259" key="5">
    <source>
        <dbReference type="PROSITE" id="PS01124"/>
    </source>
</evidence>
<dbReference type="PATRIC" id="fig|421052.3.peg.464"/>